<feature type="transmembrane region" description="Helical" evidence="1">
    <location>
        <begin position="42"/>
        <end position="64"/>
    </location>
</feature>
<accession>A0A7W8E660</accession>
<sequence length="153" mass="17375">MVVLFSCLIVLQFAIILTHDLVDIPGWVHGSQIQAMLGRRKVWLATLANSVFPGIAAGFAINFWNRPKPGYVPNYWLIYCSVATLSAIGMWYIPYLRGAPEKQKIEYLNMYAGTRHVLPKRGDNPRPNLFHMGIHVLFVVNLCLALALREHRT</sequence>
<dbReference type="EMBL" id="JACHIP010000008">
    <property type="protein sequence ID" value="MBB5060004.1"/>
    <property type="molecule type" value="Genomic_DNA"/>
</dbReference>
<feature type="transmembrane region" description="Helical" evidence="1">
    <location>
        <begin position="76"/>
        <end position="93"/>
    </location>
</feature>
<comment type="caution">
    <text evidence="2">The sequence shown here is derived from an EMBL/GenBank/DDBJ whole genome shotgun (WGS) entry which is preliminary data.</text>
</comment>
<reference evidence="2 3" key="1">
    <citation type="submission" date="2020-08" db="EMBL/GenBank/DDBJ databases">
        <title>Genomic Encyclopedia of Type Strains, Phase IV (KMG-V): Genome sequencing to study the core and pangenomes of soil and plant-associated prokaryotes.</title>
        <authorList>
            <person name="Whitman W."/>
        </authorList>
    </citation>
    <scope>NUCLEOTIDE SEQUENCE [LARGE SCALE GENOMIC DNA]</scope>
    <source>
        <strain evidence="2 3">M8UP14</strain>
    </source>
</reference>
<evidence type="ECO:0000313" key="2">
    <source>
        <dbReference type="EMBL" id="MBB5060004.1"/>
    </source>
</evidence>
<name>A0A7W8E660_9BACT</name>
<dbReference type="AlphaFoldDB" id="A0A7W8E660"/>
<keyword evidence="1" id="KW-0812">Transmembrane</keyword>
<keyword evidence="3" id="KW-1185">Reference proteome</keyword>
<dbReference type="RefSeq" id="WP_184222030.1">
    <property type="nucleotide sequence ID" value="NZ_JACHIP010000008.1"/>
</dbReference>
<gene>
    <name evidence="2" type="ORF">HDF16_004738</name>
</gene>
<proteinExistence type="predicted"/>
<feature type="transmembrane region" description="Helical" evidence="1">
    <location>
        <begin position="129"/>
        <end position="148"/>
    </location>
</feature>
<keyword evidence="1" id="KW-1133">Transmembrane helix</keyword>
<organism evidence="2 3">
    <name type="scientific">Granulicella aggregans</name>
    <dbReference type="NCBI Taxonomy" id="474949"/>
    <lineage>
        <taxon>Bacteria</taxon>
        <taxon>Pseudomonadati</taxon>
        <taxon>Acidobacteriota</taxon>
        <taxon>Terriglobia</taxon>
        <taxon>Terriglobales</taxon>
        <taxon>Acidobacteriaceae</taxon>
        <taxon>Granulicella</taxon>
    </lineage>
</organism>
<evidence type="ECO:0000313" key="3">
    <source>
        <dbReference type="Proteomes" id="UP000540989"/>
    </source>
</evidence>
<protein>
    <submittedName>
        <fullName evidence="2">General stress protein CsbA</fullName>
    </submittedName>
</protein>
<keyword evidence="1" id="KW-0472">Membrane</keyword>
<evidence type="ECO:0000256" key="1">
    <source>
        <dbReference type="SAM" id="Phobius"/>
    </source>
</evidence>
<dbReference type="Proteomes" id="UP000540989">
    <property type="component" value="Unassembled WGS sequence"/>
</dbReference>